<dbReference type="AlphaFoldDB" id="A0A090T364"/>
<evidence type="ECO:0000313" key="2">
    <source>
        <dbReference type="Proteomes" id="UP000029224"/>
    </source>
</evidence>
<keyword evidence="2" id="KW-1185">Reference proteome</keyword>
<reference evidence="1 2" key="1">
    <citation type="submission" date="2014-09" db="EMBL/GenBank/DDBJ databases">
        <title>Vibrio maritimus JCM 19240. (C210) whole genome shotgun sequence.</title>
        <authorList>
            <person name="Sawabe T."/>
            <person name="Meirelles P."/>
            <person name="Nakanishi M."/>
            <person name="Sayaka M."/>
            <person name="Hattori M."/>
            <person name="Ohkuma M."/>
        </authorList>
    </citation>
    <scope>NUCLEOTIDE SEQUENCE [LARGE SCALE GENOMIC DNA]</scope>
    <source>
        <strain evidence="1 2">JCM 19240</strain>
    </source>
</reference>
<dbReference type="EMBL" id="BBMT01000003">
    <property type="protein sequence ID" value="GAL33613.1"/>
    <property type="molecule type" value="Genomic_DNA"/>
</dbReference>
<dbReference type="Proteomes" id="UP000029224">
    <property type="component" value="Unassembled WGS sequence"/>
</dbReference>
<comment type="caution">
    <text evidence="1">The sequence shown here is derived from an EMBL/GenBank/DDBJ whole genome shotgun (WGS) entry which is preliminary data.</text>
</comment>
<gene>
    <name evidence="1" type="ORF">JCM19240_2309</name>
</gene>
<dbReference type="OrthoDB" id="5903822at2"/>
<accession>A0A090T364</accession>
<proteinExistence type="predicted"/>
<evidence type="ECO:0000313" key="1">
    <source>
        <dbReference type="EMBL" id="GAL33613.1"/>
    </source>
</evidence>
<reference evidence="1 2" key="2">
    <citation type="submission" date="2014-09" db="EMBL/GenBank/DDBJ databases">
        <authorList>
            <consortium name="NBRP consortium"/>
            <person name="Sawabe T."/>
            <person name="Meirelles P."/>
            <person name="Nakanishi M."/>
            <person name="Sayaka M."/>
            <person name="Hattori M."/>
            <person name="Ohkuma M."/>
        </authorList>
    </citation>
    <scope>NUCLEOTIDE SEQUENCE [LARGE SCALE GENOMIC DNA]</scope>
    <source>
        <strain evidence="1 2">JCM 19240</strain>
    </source>
</reference>
<organism evidence="1 2">
    <name type="scientific">Vibrio maritimus</name>
    <dbReference type="NCBI Taxonomy" id="990268"/>
    <lineage>
        <taxon>Bacteria</taxon>
        <taxon>Pseudomonadati</taxon>
        <taxon>Pseudomonadota</taxon>
        <taxon>Gammaproteobacteria</taxon>
        <taxon>Vibrionales</taxon>
        <taxon>Vibrionaceae</taxon>
        <taxon>Vibrio</taxon>
    </lineage>
</organism>
<sequence>MPNLTQEQMTLLKWMKGGHQFQVCSDYCPHRGAVYPKTRLPVTIHQKTLHKLKKEGLVSFEPKLVMGIRWDVFSLTERGKAIQ</sequence>
<protein>
    <submittedName>
        <fullName evidence="1">Uncharacterized protein</fullName>
    </submittedName>
</protein>
<name>A0A090T364_9VIBR</name>